<dbReference type="InterPro" id="IPR014942">
    <property type="entry name" value="AbiEii"/>
</dbReference>
<keyword evidence="1" id="KW-0808">Transferase</keyword>
<gene>
    <name evidence="1" type="ORF">EV192_105715</name>
</gene>
<comment type="caution">
    <text evidence="1">The sequence shown here is derived from an EMBL/GenBank/DDBJ whole genome shotgun (WGS) entry which is preliminary data.</text>
</comment>
<organism evidence="1 2">
    <name type="scientific">Actinocrispum wychmicini</name>
    <dbReference type="NCBI Taxonomy" id="1213861"/>
    <lineage>
        <taxon>Bacteria</taxon>
        <taxon>Bacillati</taxon>
        <taxon>Actinomycetota</taxon>
        <taxon>Actinomycetes</taxon>
        <taxon>Pseudonocardiales</taxon>
        <taxon>Pseudonocardiaceae</taxon>
        <taxon>Actinocrispum</taxon>
    </lineage>
</organism>
<dbReference type="RefSeq" id="WP_132119528.1">
    <property type="nucleotide sequence ID" value="NZ_SLWS01000005.1"/>
</dbReference>
<name>A0A4R2JHT8_9PSEU</name>
<protein>
    <submittedName>
        <fullName evidence="1">Nucleotidyltransferase AbiEii toxin of type IV toxin-antitoxin system</fullName>
    </submittedName>
</protein>
<evidence type="ECO:0000313" key="2">
    <source>
        <dbReference type="Proteomes" id="UP000295680"/>
    </source>
</evidence>
<dbReference type="Proteomes" id="UP000295680">
    <property type="component" value="Unassembled WGS sequence"/>
</dbReference>
<dbReference type="AlphaFoldDB" id="A0A4R2JHT8"/>
<evidence type="ECO:0000313" key="1">
    <source>
        <dbReference type="EMBL" id="TCO58644.1"/>
    </source>
</evidence>
<proteinExistence type="predicted"/>
<accession>A0A4R2JHT8</accession>
<dbReference type="EMBL" id="SLWS01000005">
    <property type="protein sequence ID" value="TCO58644.1"/>
    <property type="molecule type" value="Genomic_DNA"/>
</dbReference>
<dbReference type="OrthoDB" id="4084402at2"/>
<keyword evidence="2" id="KW-1185">Reference proteome</keyword>
<dbReference type="GO" id="GO:0016740">
    <property type="term" value="F:transferase activity"/>
    <property type="evidence" value="ECO:0007669"/>
    <property type="project" value="UniProtKB-KW"/>
</dbReference>
<dbReference type="Pfam" id="PF08843">
    <property type="entry name" value="AbiEii"/>
    <property type="match status" value="1"/>
</dbReference>
<reference evidence="1 2" key="1">
    <citation type="submission" date="2019-03" db="EMBL/GenBank/DDBJ databases">
        <title>Genomic Encyclopedia of Type Strains, Phase IV (KMG-IV): sequencing the most valuable type-strain genomes for metagenomic binning, comparative biology and taxonomic classification.</title>
        <authorList>
            <person name="Goeker M."/>
        </authorList>
    </citation>
    <scope>NUCLEOTIDE SEQUENCE [LARGE SCALE GENOMIC DNA]</scope>
    <source>
        <strain evidence="1 2">DSM 45934</strain>
    </source>
</reference>
<sequence length="67" mass="7410">MDVNRLRRQVAFERLLIRLANHEEPPGWVLKGGLALELRLTNECRATKDADLTITEQACTGTTSGCG</sequence>